<dbReference type="InterPro" id="IPR009072">
    <property type="entry name" value="Histone-fold"/>
</dbReference>
<gene>
    <name evidence="6" type="ORF">ZOSMA_5G00940</name>
</gene>
<dbReference type="EMBL" id="LFYR01001623">
    <property type="protein sequence ID" value="KMZ60229.1"/>
    <property type="molecule type" value="Genomic_DNA"/>
</dbReference>
<comment type="caution">
    <text evidence="6">The sequence shown here is derived from an EMBL/GenBank/DDBJ whole genome shotgun (WGS) entry which is preliminary data.</text>
</comment>
<evidence type="ECO:0000313" key="6">
    <source>
        <dbReference type="EMBL" id="KMZ60229.1"/>
    </source>
</evidence>
<dbReference type="GO" id="GO:0006357">
    <property type="term" value="P:regulation of transcription by RNA polymerase II"/>
    <property type="evidence" value="ECO:0000318"/>
    <property type="project" value="GO_Central"/>
</dbReference>
<dbReference type="InterPro" id="IPR003958">
    <property type="entry name" value="CBFA_NFYB_domain"/>
</dbReference>
<dbReference type="GO" id="GO:0016602">
    <property type="term" value="C:CCAAT-binding factor complex"/>
    <property type="evidence" value="ECO:0000318"/>
    <property type="project" value="GO_Central"/>
</dbReference>
<comment type="similarity">
    <text evidence="1">Belongs to the NFYB/HAP3 subunit family.</text>
</comment>
<evidence type="ECO:0000256" key="3">
    <source>
        <dbReference type="ARBA" id="ARBA00023163"/>
    </source>
</evidence>
<dbReference type="Pfam" id="PF00808">
    <property type="entry name" value="CBFD_NFYB_HMF"/>
    <property type="match status" value="1"/>
</dbReference>
<dbReference type="Proteomes" id="UP000036987">
    <property type="component" value="Unassembled WGS sequence"/>
</dbReference>
<keyword evidence="7" id="KW-1185">Reference proteome</keyword>
<evidence type="ECO:0000256" key="2">
    <source>
        <dbReference type="ARBA" id="ARBA00023015"/>
    </source>
</evidence>
<dbReference type="SUPFAM" id="SSF47113">
    <property type="entry name" value="Histone-fold"/>
    <property type="match status" value="1"/>
</dbReference>
<organism evidence="6 7">
    <name type="scientific">Zostera marina</name>
    <name type="common">Eelgrass</name>
    <dbReference type="NCBI Taxonomy" id="29655"/>
    <lineage>
        <taxon>Eukaryota</taxon>
        <taxon>Viridiplantae</taxon>
        <taxon>Streptophyta</taxon>
        <taxon>Embryophyta</taxon>
        <taxon>Tracheophyta</taxon>
        <taxon>Spermatophyta</taxon>
        <taxon>Magnoliopsida</taxon>
        <taxon>Liliopsida</taxon>
        <taxon>Zosteraceae</taxon>
        <taxon>Zostera</taxon>
    </lineage>
</organism>
<dbReference type="InterPro" id="IPR027113">
    <property type="entry name" value="Transc_fact_NFYB/HAP3"/>
</dbReference>
<sequence>MNFPVVSMEDKSPGSSSRTSAGKFRISDEAEAEDEAETSEIGGSARGERPQDGHLPIANISRIMRKAVPETVKISKDSKDLIQTCVSEFISFITSEASLKCQTERRKTITGDDLLWAIEALGFQDYVNPLKLYLDRYRKQVINLC</sequence>
<evidence type="ECO:0000313" key="7">
    <source>
        <dbReference type="Proteomes" id="UP000036987"/>
    </source>
</evidence>
<feature type="domain" description="Transcription factor CBF/NF-Y/archaeal histone" evidence="5">
    <location>
        <begin position="55"/>
        <end position="118"/>
    </location>
</feature>
<keyword evidence="2" id="KW-0805">Transcription regulation</keyword>
<dbReference type="PANTHER" id="PTHR11064">
    <property type="entry name" value="CCAAT-BINDING TRANSCRIPTION FACTOR-RELATED"/>
    <property type="match status" value="1"/>
</dbReference>
<dbReference type="GO" id="GO:0001228">
    <property type="term" value="F:DNA-binding transcription activator activity, RNA polymerase II-specific"/>
    <property type="evidence" value="ECO:0007669"/>
    <property type="project" value="InterPro"/>
</dbReference>
<keyword evidence="3" id="KW-0804">Transcription</keyword>
<dbReference type="PRINTS" id="PR00615">
    <property type="entry name" value="CCAATSUBUNTA"/>
</dbReference>
<proteinExistence type="inferred from homology"/>
<name>A0A0K9NTY5_ZOSMR</name>
<reference evidence="7" key="1">
    <citation type="journal article" date="2016" name="Nature">
        <title>The genome of the seagrass Zostera marina reveals angiosperm adaptation to the sea.</title>
        <authorList>
            <person name="Olsen J.L."/>
            <person name="Rouze P."/>
            <person name="Verhelst B."/>
            <person name="Lin Y.-C."/>
            <person name="Bayer T."/>
            <person name="Collen J."/>
            <person name="Dattolo E."/>
            <person name="De Paoli E."/>
            <person name="Dittami S."/>
            <person name="Maumus F."/>
            <person name="Michel G."/>
            <person name="Kersting A."/>
            <person name="Lauritano C."/>
            <person name="Lohaus R."/>
            <person name="Toepel M."/>
            <person name="Tonon T."/>
            <person name="Vanneste K."/>
            <person name="Amirebrahimi M."/>
            <person name="Brakel J."/>
            <person name="Bostroem C."/>
            <person name="Chovatia M."/>
            <person name="Grimwood J."/>
            <person name="Jenkins J.W."/>
            <person name="Jueterbock A."/>
            <person name="Mraz A."/>
            <person name="Stam W.T."/>
            <person name="Tice H."/>
            <person name="Bornberg-Bauer E."/>
            <person name="Green P.J."/>
            <person name="Pearson G.A."/>
            <person name="Procaccini G."/>
            <person name="Duarte C.M."/>
            <person name="Schmutz J."/>
            <person name="Reusch T.B.H."/>
            <person name="Van de Peer Y."/>
        </authorList>
    </citation>
    <scope>NUCLEOTIDE SEQUENCE [LARGE SCALE GENOMIC DNA]</scope>
    <source>
        <strain evidence="7">cv. Finnish</strain>
    </source>
</reference>
<evidence type="ECO:0000256" key="1">
    <source>
        <dbReference type="ARBA" id="ARBA00009053"/>
    </source>
</evidence>
<evidence type="ECO:0000259" key="5">
    <source>
        <dbReference type="Pfam" id="PF00808"/>
    </source>
</evidence>
<accession>A0A0K9NTY5</accession>
<feature type="compositionally biased region" description="Acidic residues" evidence="4">
    <location>
        <begin position="29"/>
        <end position="38"/>
    </location>
</feature>
<dbReference type="OrthoDB" id="386949at2759"/>
<feature type="region of interest" description="Disordered" evidence="4">
    <location>
        <begin position="1"/>
        <end position="54"/>
    </location>
</feature>
<dbReference type="STRING" id="29655.A0A0K9NTY5"/>
<dbReference type="CDD" id="cd22907">
    <property type="entry name" value="HFD_NFYB"/>
    <property type="match status" value="1"/>
</dbReference>
<evidence type="ECO:0000256" key="4">
    <source>
        <dbReference type="SAM" id="MobiDB-lite"/>
    </source>
</evidence>
<protein>
    <submittedName>
        <fullName evidence="6">Nuclear transcription factor Y subunit B-1</fullName>
    </submittedName>
</protein>
<dbReference type="PANTHER" id="PTHR11064:SF171">
    <property type="entry name" value="NUCLEAR TRANSCRIPTION FACTOR Y SUBUNIT B-2"/>
    <property type="match status" value="1"/>
</dbReference>
<dbReference type="GO" id="GO:0000981">
    <property type="term" value="F:DNA-binding transcription factor activity, RNA polymerase II-specific"/>
    <property type="evidence" value="ECO:0000318"/>
    <property type="project" value="GO_Central"/>
</dbReference>
<dbReference type="Gene3D" id="1.10.20.10">
    <property type="entry name" value="Histone, subunit A"/>
    <property type="match status" value="1"/>
</dbReference>
<dbReference type="AlphaFoldDB" id="A0A0K9NTY5"/>
<dbReference type="GO" id="GO:0046982">
    <property type="term" value="F:protein heterodimerization activity"/>
    <property type="evidence" value="ECO:0007669"/>
    <property type="project" value="InterPro"/>
</dbReference>